<dbReference type="InterPro" id="IPR029062">
    <property type="entry name" value="Class_I_gatase-like"/>
</dbReference>
<dbReference type="Pfam" id="PF01965">
    <property type="entry name" value="DJ-1_PfpI"/>
    <property type="match status" value="1"/>
</dbReference>
<dbReference type="Gene3D" id="3.40.50.880">
    <property type="match status" value="1"/>
</dbReference>
<protein>
    <recommendedName>
        <fullName evidence="1">DJ-1/PfpI domain-containing protein</fullName>
    </recommendedName>
</protein>
<feature type="domain" description="DJ-1/PfpI" evidence="1">
    <location>
        <begin position="3"/>
        <end position="165"/>
    </location>
</feature>
<sequence length="184" mass="20474">MNLLVIVEEGFEDTELTGTLDLFHRANNLFNKTTFYNPLEIEATGAHKIVKLQTTSNINVDEYDVLFIPGGPAAKSIRKNQTFLNLIAKFKNQNKLIIAICDAPNVLYENKFIDSETKFSSFPINDSVKEISNRSKELVSISPDKKLITGKCAAAVFDFALAVIEVLRGNQLAKLVLQAIKPID</sequence>
<reference evidence="2 3" key="2">
    <citation type="submission" date="2018-10" db="EMBL/GenBank/DDBJ databases">
        <title>Detection and isolation of Mycoplasma hominis as a predominant microorganism from pelvic cavity of patient with salpingitis and tubo-ovarian abscess.</title>
        <authorList>
            <person name="Guschin A.E."/>
            <person name="Khayrullina G.A."/>
            <person name="Rakovskaya I.V."/>
            <person name="Shelenkov A.A."/>
            <person name="Shagin D.A."/>
        </authorList>
    </citation>
    <scope>NUCLEOTIDE SEQUENCE [LARGE SCALE GENOMIC DNA]</scope>
    <source>
        <strain evidence="3">TOA</strain>
    </source>
</reference>
<dbReference type="Proteomes" id="UP000029712">
    <property type="component" value="Chromosome"/>
</dbReference>
<dbReference type="InterPro" id="IPR002818">
    <property type="entry name" value="DJ-1/PfpI"/>
</dbReference>
<dbReference type="PANTHER" id="PTHR48094:SF12">
    <property type="entry name" value="PARKINSON DISEASE PROTEIN 7 HOMOLOG"/>
    <property type="match status" value="1"/>
</dbReference>
<reference evidence="2 3" key="1">
    <citation type="submission" date="2014-08" db="EMBL/GenBank/DDBJ databases">
        <authorList>
            <person name="Kuleshov K."/>
            <person name="Dedkov V."/>
            <person name="Markelov M."/>
            <person name="Pimkina E."/>
        </authorList>
    </citation>
    <scope>NUCLEOTIDE SEQUENCE [LARGE SCALE GENOMIC DNA]</scope>
    <source>
        <strain evidence="3">TOA</strain>
    </source>
</reference>
<accession>A0A454C9S8</accession>
<gene>
    <name evidence="2" type="ORF">KN71_002045</name>
</gene>
<evidence type="ECO:0000259" key="1">
    <source>
        <dbReference type="Pfam" id="PF01965"/>
    </source>
</evidence>
<organism evidence="2 3">
    <name type="scientific">Metamycoplasma hominis</name>
    <name type="common">Mycoplasma hominis</name>
    <dbReference type="NCBI Taxonomy" id="2098"/>
    <lineage>
        <taxon>Bacteria</taxon>
        <taxon>Bacillati</taxon>
        <taxon>Mycoplasmatota</taxon>
        <taxon>Mycoplasmoidales</taxon>
        <taxon>Metamycoplasmataceae</taxon>
        <taxon>Metamycoplasma</taxon>
    </lineage>
</organism>
<proteinExistence type="predicted"/>
<dbReference type="PANTHER" id="PTHR48094">
    <property type="entry name" value="PROTEIN/NUCLEIC ACID DEGLYCASE DJ-1-RELATED"/>
    <property type="match status" value="1"/>
</dbReference>
<evidence type="ECO:0000313" key="2">
    <source>
        <dbReference type="EMBL" id="AYN65464.1"/>
    </source>
</evidence>
<evidence type="ECO:0000313" key="3">
    <source>
        <dbReference type="Proteomes" id="UP000029712"/>
    </source>
</evidence>
<dbReference type="RefSeq" id="WP_036439291.1">
    <property type="nucleotide sequence ID" value="NZ_CP033021.1"/>
</dbReference>
<dbReference type="GO" id="GO:0005737">
    <property type="term" value="C:cytoplasm"/>
    <property type="evidence" value="ECO:0007669"/>
    <property type="project" value="TreeGrafter"/>
</dbReference>
<dbReference type="EMBL" id="CP033021">
    <property type="protein sequence ID" value="AYN65464.1"/>
    <property type="molecule type" value="Genomic_DNA"/>
</dbReference>
<dbReference type="AlphaFoldDB" id="A0A454C9S8"/>
<dbReference type="InterPro" id="IPR050325">
    <property type="entry name" value="Prot/Nucl_acid_deglycase"/>
</dbReference>
<dbReference type="OrthoDB" id="9800516at2"/>
<dbReference type="SUPFAM" id="SSF52317">
    <property type="entry name" value="Class I glutamine amidotransferase-like"/>
    <property type="match status" value="1"/>
</dbReference>
<name>A0A454C9S8_METHO</name>